<keyword evidence="4" id="KW-1185">Reference proteome</keyword>
<dbReference type="Proteomes" id="UP000672009">
    <property type="component" value="Chromosome"/>
</dbReference>
<dbReference type="EMBL" id="CP072793">
    <property type="protein sequence ID" value="QTR52593.1"/>
    <property type="molecule type" value="Genomic_DNA"/>
</dbReference>
<evidence type="ECO:0000313" key="3">
    <source>
        <dbReference type="EMBL" id="QTR52593.1"/>
    </source>
</evidence>
<accession>A0A975IGH6</accession>
<dbReference type="GO" id="GO:0032259">
    <property type="term" value="P:methylation"/>
    <property type="evidence" value="ECO:0007669"/>
    <property type="project" value="UniProtKB-KW"/>
</dbReference>
<reference evidence="3" key="1">
    <citation type="submission" date="2021-04" db="EMBL/GenBank/DDBJ databases">
        <title>Genomics, taxonomy and metabolism of representatives of sulfur bacteria of the genus Thiothrix: Thiothrix fructosivorans QT, Thiothrix unzii A1T and three new species, Thiothrix subterranea sp. nov., Thiothrix litoralis sp. nov. and 'Candidatus Thiothrix anitrata' sp. nov.</title>
        <authorList>
            <person name="Ravin N.V."/>
            <person name="Smolyakov D."/>
            <person name="Rudenko T.S."/>
            <person name="Mardanov A.V."/>
            <person name="Beletsky A.V."/>
            <person name="Markov N.D."/>
            <person name="Fomenkov A.I."/>
            <person name="Roberts R.J."/>
            <person name="Karnachuk O.V."/>
            <person name="Novikov A."/>
            <person name="Grabovich M.Y."/>
        </authorList>
    </citation>
    <scope>NUCLEOTIDE SEQUENCE</scope>
    <source>
        <strain evidence="3">A1</strain>
    </source>
</reference>
<evidence type="ECO:0000313" key="4">
    <source>
        <dbReference type="Proteomes" id="UP000672009"/>
    </source>
</evidence>
<sequence>MLWRALKHIEKGCYVDVGAQHPIIDSVSKAFYERGWRGIHIEPVPAYAQMLRQDRPDETVLEIALSDSEGILELNVIPETGLSTAVAAYAQQHHATRGFDHQCLQVTSTTLNAALAPWAGKEIHWLKIDAEGLEGQILKGWDSTTLRPWIIVIEATIPGSSETDHAAWEPLLDTAGYQFAYFDGLNRFYLAPEHTELAAAFAAPPNVFDDIHLTANSSLCLDVFNQGEARTAQAEARAAQAEARAAQAEARAAQAEAYIRNLINSRSWRITRPLRQSTAMAQRIKTVFRLGKQPSSKALGNWPTSAPPPISGGISTAARLSPRAARLYAALKQAISTGGKP</sequence>
<evidence type="ECO:0000256" key="1">
    <source>
        <dbReference type="SAM" id="Coils"/>
    </source>
</evidence>
<organism evidence="3 4">
    <name type="scientific">Thiothrix unzii</name>
    <dbReference type="NCBI Taxonomy" id="111769"/>
    <lineage>
        <taxon>Bacteria</taxon>
        <taxon>Pseudomonadati</taxon>
        <taxon>Pseudomonadota</taxon>
        <taxon>Gammaproteobacteria</taxon>
        <taxon>Thiotrichales</taxon>
        <taxon>Thiotrichaceae</taxon>
        <taxon>Thiothrix</taxon>
    </lineage>
</organism>
<dbReference type="GO" id="GO:0008168">
    <property type="term" value="F:methyltransferase activity"/>
    <property type="evidence" value="ECO:0007669"/>
    <property type="project" value="UniProtKB-KW"/>
</dbReference>
<gene>
    <name evidence="3" type="ORF">J9260_12835</name>
</gene>
<keyword evidence="1" id="KW-0175">Coiled coil</keyword>
<dbReference type="SUPFAM" id="SSF53335">
    <property type="entry name" value="S-adenosyl-L-methionine-dependent methyltransferases"/>
    <property type="match status" value="1"/>
</dbReference>
<feature type="domain" description="Methyltransferase FkbM" evidence="2">
    <location>
        <begin position="16"/>
        <end position="179"/>
    </location>
</feature>
<name>A0A975IGH6_9GAMM</name>
<dbReference type="InterPro" id="IPR029063">
    <property type="entry name" value="SAM-dependent_MTases_sf"/>
</dbReference>
<feature type="coiled-coil region" evidence="1">
    <location>
        <begin position="224"/>
        <end position="265"/>
    </location>
</feature>
<dbReference type="RefSeq" id="WP_210218133.1">
    <property type="nucleotide sequence ID" value="NZ_CP072793.1"/>
</dbReference>
<dbReference type="Pfam" id="PF05050">
    <property type="entry name" value="Methyltransf_21"/>
    <property type="match status" value="1"/>
</dbReference>
<protein>
    <submittedName>
        <fullName evidence="3">FkbM family methyltransferase</fullName>
    </submittedName>
</protein>
<dbReference type="KEGG" id="tun:J9260_12835"/>
<keyword evidence="3" id="KW-0489">Methyltransferase</keyword>
<dbReference type="NCBIfam" id="TIGR01444">
    <property type="entry name" value="fkbM_fam"/>
    <property type="match status" value="1"/>
</dbReference>
<dbReference type="InterPro" id="IPR006342">
    <property type="entry name" value="FkbM_mtfrase"/>
</dbReference>
<keyword evidence="3" id="KW-0808">Transferase</keyword>
<evidence type="ECO:0000259" key="2">
    <source>
        <dbReference type="Pfam" id="PF05050"/>
    </source>
</evidence>
<dbReference type="AlphaFoldDB" id="A0A975IGH6"/>
<proteinExistence type="predicted"/>
<dbReference type="Gene3D" id="3.40.50.150">
    <property type="entry name" value="Vaccinia Virus protein VP39"/>
    <property type="match status" value="1"/>
</dbReference>